<dbReference type="SUPFAM" id="SSF53850">
    <property type="entry name" value="Periplasmic binding protein-like II"/>
    <property type="match status" value="1"/>
</dbReference>
<evidence type="ECO:0000256" key="5">
    <source>
        <dbReference type="ARBA" id="ARBA00022669"/>
    </source>
</evidence>
<comment type="subcellular location">
    <subcellularLocation>
        <location evidence="2">Secreted</location>
        <location evidence="2">Cell wall</location>
    </subcellularLocation>
</comment>
<keyword evidence="8" id="KW-0119">Carbohydrate metabolism</keyword>
<evidence type="ECO:0000256" key="11">
    <source>
        <dbReference type="ARBA" id="ARBA00024658"/>
    </source>
</evidence>
<dbReference type="Pfam" id="PF00704">
    <property type="entry name" value="Glyco_hydro_18"/>
    <property type="match status" value="1"/>
</dbReference>
<accession>A0A2G7G1T8</accession>
<dbReference type="STRING" id="656916.A0A2G7G1T8"/>
<dbReference type="Gene3D" id="3.20.20.80">
    <property type="entry name" value="Glycosidases"/>
    <property type="match status" value="1"/>
</dbReference>
<reference evidence="15 16" key="1">
    <citation type="submission" date="2017-05" db="EMBL/GenBank/DDBJ databases">
        <title>Genome sequence for an aflatoxigenic pathogen of Argentinian peanut, Aspergillus arachidicola.</title>
        <authorList>
            <person name="Moore G."/>
            <person name="Beltz S.B."/>
            <person name="Mack B.M."/>
        </authorList>
    </citation>
    <scope>NUCLEOTIDE SEQUENCE [LARGE SCALE GENOMIC DNA]</scope>
    <source>
        <strain evidence="15 16">CBS 117610</strain>
    </source>
</reference>
<dbReference type="PANTHER" id="PTHR45708">
    <property type="entry name" value="ENDOCHITINASE"/>
    <property type="match status" value="1"/>
</dbReference>
<proteinExistence type="inferred from homology"/>
<dbReference type="Gene3D" id="3.40.190.10">
    <property type="entry name" value="Periplasmic binding protein-like II"/>
    <property type="match status" value="2"/>
</dbReference>
<evidence type="ECO:0000313" key="16">
    <source>
        <dbReference type="Proteomes" id="UP000231358"/>
    </source>
</evidence>
<keyword evidence="4" id="KW-0134">Cell wall</keyword>
<evidence type="ECO:0000256" key="8">
    <source>
        <dbReference type="ARBA" id="ARBA00023277"/>
    </source>
</evidence>
<protein>
    <recommendedName>
        <fullName evidence="3">chitinase</fullName>
        <ecNumber evidence="3">3.2.1.14</ecNumber>
    </recommendedName>
</protein>
<evidence type="ECO:0000256" key="4">
    <source>
        <dbReference type="ARBA" id="ARBA00022512"/>
    </source>
</evidence>
<dbReference type="Proteomes" id="UP000231358">
    <property type="component" value="Unassembled WGS sequence"/>
</dbReference>
<sequence length="736" mass="80114">MASDAETIRIGYVPEHYLTPLHLALRSPAVASLPFKISIVPFPSGTGHMITSLREKEIDIAIGLTEGWVAGLVGKQQAQKDAALGGYKVVGEWVATPLRWAIVTGRERADLHGVADLKDKRVGISRLGSGSHIMSFVLAQNHGWKSDSLTSVPLGPFQALRNGVTGYDPAHPEQQPEPTAEFFMWEHFTTKPYFHPTAEKPHPPLKKIGEIYTPWPSWMIVASTAVFPDPEIDGKLQQLFKLLNQGIKDFEADTAQAVKLLGTGELGCTYVEEDATEWLKDVKFVQGTRGVNRKTIEGVVDVLKVAGVIDSAMSNDEAVTRVVGVHRHSLSTLQRPLLGIKRETMYFTKSLLALAMAAASLGGAYAKLDLSSTSNVVVYWGQNSFKGNGELAQQPLGYYCNDENIDVIVLAFLMTINGLGGAPEIDFSNANDNCTTFDGTNLLKCPQIGADINTCQKKGKTILLSIGGATYSEGGFQSESAAKAGADLLWKTFGPPTTQGPFLNATAHNGKSRYHNGRFNRLNRVNSTDIHAARANSTAVRRPFGDATIDGFDFDFEAPVKNMAPFANRLRELSDADKSKQYFLTAAPQCPYPDAADKDILNGPVSIDAVFVQFYNNWCGVNSFSAGQQKQSSFNFEQWDNWAKTVSQNKKAKVLLGVPANTSAASTGYIPASELEPVIAYSKSFESFGGVMMWDVSQAYGNKGFLDGVKGALRNSTAHLLRHGFRLPSFYPVIGR</sequence>
<dbReference type="CDD" id="cd02877">
    <property type="entry name" value="GH18_hevamine_XipI_class_III"/>
    <property type="match status" value="1"/>
</dbReference>
<keyword evidence="6 13" id="KW-0378">Hydrolase</keyword>
<dbReference type="Pfam" id="PF22384">
    <property type="entry name" value="PBP2_Ca3427_like"/>
    <property type="match status" value="1"/>
</dbReference>
<evidence type="ECO:0000256" key="2">
    <source>
        <dbReference type="ARBA" id="ARBA00004191"/>
    </source>
</evidence>
<dbReference type="GO" id="GO:0008843">
    <property type="term" value="F:endochitinase activity"/>
    <property type="evidence" value="ECO:0007669"/>
    <property type="project" value="UniProtKB-EC"/>
</dbReference>
<evidence type="ECO:0000256" key="7">
    <source>
        <dbReference type="ARBA" id="ARBA00023024"/>
    </source>
</evidence>
<dbReference type="PROSITE" id="PS51910">
    <property type="entry name" value="GH18_2"/>
    <property type="match status" value="1"/>
</dbReference>
<comment type="similarity">
    <text evidence="12">Belongs to the glycosyl hydrolase 18 family. Chitinase class III subfamily.</text>
</comment>
<dbReference type="InterPro" id="IPR001579">
    <property type="entry name" value="Glyco_hydro_18_chit_AS"/>
</dbReference>
<dbReference type="PROSITE" id="PS01095">
    <property type="entry name" value="GH18_1"/>
    <property type="match status" value="1"/>
</dbReference>
<gene>
    <name evidence="15" type="ORF">AARAC_002919</name>
</gene>
<dbReference type="EC" id="3.2.1.14" evidence="3"/>
<evidence type="ECO:0000256" key="1">
    <source>
        <dbReference type="ARBA" id="ARBA00000822"/>
    </source>
</evidence>
<dbReference type="GO" id="GO:0008061">
    <property type="term" value="F:chitin binding"/>
    <property type="evidence" value="ECO:0007669"/>
    <property type="project" value="UniProtKB-KW"/>
</dbReference>
<evidence type="ECO:0000256" key="13">
    <source>
        <dbReference type="RuleBase" id="RU000489"/>
    </source>
</evidence>
<name>A0A2G7G1T8_9EURO</name>
<dbReference type="InterPro" id="IPR050542">
    <property type="entry name" value="Glycosyl_Hydrlase18_Chitinase"/>
</dbReference>
<evidence type="ECO:0000256" key="9">
    <source>
        <dbReference type="ARBA" id="ARBA00023295"/>
    </source>
</evidence>
<dbReference type="InterPro" id="IPR045321">
    <property type="entry name" value="Cts1-like"/>
</dbReference>
<dbReference type="PANTHER" id="PTHR45708:SF63">
    <property type="entry name" value="III CHITINASE, PUTATIVE (AFU_ORTHOLOGUE AFUA_5G03530)-RELATED"/>
    <property type="match status" value="1"/>
</dbReference>
<evidence type="ECO:0000256" key="3">
    <source>
        <dbReference type="ARBA" id="ARBA00012729"/>
    </source>
</evidence>
<comment type="function">
    <text evidence="11">GPI-anchored chitinase involved in the degradation of chitin, a component of the cell walls of fungi and exoskeletal elements of some animals (including worms and arthropods). Required to reshape the cell wall at the sites where cell wall remodeling and/or cell wall maturation actively take place such as sites of conidia formation.</text>
</comment>
<keyword evidence="4" id="KW-0964">Secreted</keyword>
<dbReference type="InterPro" id="IPR054364">
    <property type="entry name" value="Ca3427-like_PBP2"/>
</dbReference>
<evidence type="ECO:0000256" key="6">
    <source>
        <dbReference type="ARBA" id="ARBA00022801"/>
    </source>
</evidence>
<comment type="caution">
    <text evidence="15">The sequence shown here is derived from an EMBL/GenBank/DDBJ whole genome shotgun (WGS) entry which is preliminary data.</text>
</comment>
<comment type="catalytic activity">
    <reaction evidence="1">
        <text>Random endo-hydrolysis of N-acetyl-beta-D-glucosaminide (1-&gt;4)-beta-linkages in chitin and chitodextrins.</text>
        <dbReference type="EC" id="3.2.1.14"/>
    </reaction>
</comment>
<evidence type="ECO:0000256" key="10">
    <source>
        <dbReference type="ARBA" id="ARBA00023326"/>
    </source>
</evidence>
<evidence type="ECO:0000256" key="12">
    <source>
        <dbReference type="ARBA" id="ARBA00025727"/>
    </source>
</evidence>
<keyword evidence="7" id="KW-0146">Chitin degradation</keyword>
<keyword evidence="9 13" id="KW-0326">Glycosidase</keyword>
<dbReference type="SUPFAM" id="SSF51445">
    <property type="entry name" value="(Trans)glycosidases"/>
    <property type="match status" value="1"/>
</dbReference>
<dbReference type="GO" id="GO:0005576">
    <property type="term" value="C:extracellular region"/>
    <property type="evidence" value="ECO:0007669"/>
    <property type="project" value="TreeGrafter"/>
</dbReference>
<evidence type="ECO:0000313" key="15">
    <source>
        <dbReference type="EMBL" id="PIG86819.1"/>
    </source>
</evidence>
<evidence type="ECO:0000259" key="14">
    <source>
        <dbReference type="PROSITE" id="PS51910"/>
    </source>
</evidence>
<dbReference type="GO" id="GO:0006032">
    <property type="term" value="P:chitin catabolic process"/>
    <property type="evidence" value="ECO:0007669"/>
    <property type="project" value="UniProtKB-KW"/>
</dbReference>
<feature type="domain" description="GH18" evidence="14">
    <location>
        <begin position="374"/>
        <end position="716"/>
    </location>
</feature>
<dbReference type="InterPro" id="IPR017853">
    <property type="entry name" value="GH"/>
</dbReference>
<dbReference type="AlphaFoldDB" id="A0A2G7G1T8"/>
<dbReference type="InterPro" id="IPR001223">
    <property type="entry name" value="Glyco_hydro18_cat"/>
</dbReference>
<keyword evidence="10" id="KW-0624">Polysaccharide degradation</keyword>
<keyword evidence="16" id="KW-1185">Reference proteome</keyword>
<dbReference type="GO" id="GO:0000272">
    <property type="term" value="P:polysaccharide catabolic process"/>
    <property type="evidence" value="ECO:0007669"/>
    <property type="project" value="UniProtKB-KW"/>
</dbReference>
<organism evidence="15 16">
    <name type="scientific">Aspergillus arachidicola</name>
    <dbReference type="NCBI Taxonomy" id="656916"/>
    <lineage>
        <taxon>Eukaryota</taxon>
        <taxon>Fungi</taxon>
        <taxon>Dikarya</taxon>
        <taxon>Ascomycota</taxon>
        <taxon>Pezizomycotina</taxon>
        <taxon>Eurotiomycetes</taxon>
        <taxon>Eurotiomycetidae</taxon>
        <taxon>Eurotiales</taxon>
        <taxon>Aspergillaceae</taxon>
        <taxon>Aspergillus</taxon>
        <taxon>Aspergillus subgen. Circumdati</taxon>
    </lineage>
</organism>
<keyword evidence="5" id="KW-0147">Chitin-binding</keyword>
<dbReference type="EMBL" id="NEXV01000221">
    <property type="protein sequence ID" value="PIG86819.1"/>
    <property type="molecule type" value="Genomic_DNA"/>
</dbReference>